<dbReference type="EMBL" id="MN739494">
    <property type="protein sequence ID" value="QHT08333.1"/>
    <property type="molecule type" value="Genomic_DNA"/>
</dbReference>
<name>A0A6C0CVT1_9ZZZZ</name>
<feature type="transmembrane region" description="Helical" evidence="1">
    <location>
        <begin position="6"/>
        <end position="28"/>
    </location>
</feature>
<keyword evidence="1" id="KW-0812">Transmembrane</keyword>
<evidence type="ECO:0000256" key="1">
    <source>
        <dbReference type="SAM" id="Phobius"/>
    </source>
</evidence>
<evidence type="ECO:0008006" key="3">
    <source>
        <dbReference type="Google" id="ProtNLM"/>
    </source>
</evidence>
<keyword evidence="1" id="KW-0472">Membrane</keyword>
<proteinExistence type="predicted"/>
<dbReference type="AlphaFoldDB" id="A0A6C0CVT1"/>
<sequence>MGGFQKIILVIMFILLIIILILVGITLYKKNTNKSWPPNIGDCPDYWLDMSGNGATCVNVKDLGSCNGSVSKGSHLTMDFSVAPYIGSGGNCAKYNWANSCGIAWDGITYGVPNPCDASGNTV</sequence>
<keyword evidence="1" id="KW-1133">Transmembrane helix</keyword>
<accession>A0A6C0CVT1</accession>
<protein>
    <recommendedName>
        <fullName evidence="3">CPW-WPC domain-containing protein</fullName>
    </recommendedName>
</protein>
<reference evidence="2" key="1">
    <citation type="journal article" date="2020" name="Nature">
        <title>Giant virus diversity and host interactions through global metagenomics.</title>
        <authorList>
            <person name="Schulz F."/>
            <person name="Roux S."/>
            <person name="Paez-Espino D."/>
            <person name="Jungbluth S."/>
            <person name="Walsh D.A."/>
            <person name="Denef V.J."/>
            <person name="McMahon K.D."/>
            <person name="Konstantinidis K.T."/>
            <person name="Eloe-Fadrosh E.A."/>
            <person name="Kyrpides N.C."/>
            <person name="Woyke T."/>
        </authorList>
    </citation>
    <scope>NUCLEOTIDE SEQUENCE</scope>
    <source>
        <strain evidence="2">GVMAG-M-3300022752-66</strain>
    </source>
</reference>
<organism evidence="2">
    <name type="scientific">viral metagenome</name>
    <dbReference type="NCBI Taxonomy" id="1070528"/>
    <lineage>
        <taxon>unclassified sequences</taxon>
        <taxon>metagenomes</taxon>
        <taxon>organismal metagenomes</taxon>
    </lineage>
</organism>
<evidence type="ECO:0000313" key="2">
    <source>
        <dbReference type="EMBL" id="QHT08333.1"/>
    </source>
</evidence>